<dbReference type="Pfam" id="PF23259">
    <property type="entry name" value="CHX17_C"/>
    <property type="match status" value="1"/>
</dbReference>
<reference evidence="7 8" key="1">
    <citation type="submission" date="2020-10" db="EMBL/GenBank/DDBJ databases">
        <title>The Coptis chinensis genome and diversification of protoberbering-type alkaloids.</title>
        <authorList>
            <person name="Wang B."/>
            <person name="Shu S."/>
            <person name="Song C."/>
            <person name="Liu Y."/>
        </authorList>
    </citation>
    <scope>NUCLEOTIDE SEQUENCE [LARGE SCALE GENOMIC DNA]</scope>
    <source>
        <strain evidence="7">HL-2020</strain>
        <tissue evidence="7">Leaf</tissue>
    </source>
</reference>
<dbReference type="InterPro" id="IPR057290">
    <property type="entry name" value="CHX17_C"/>
</dbReference>
<proteinExistence type="predicted"/>
<keyword evidence="3" id="KW-0630">Potassium</keyword>
<keyword evidence="4" id="KW-0406">Ion transport</keyword>
<evidence type="ECO:0000256" key="2">
    <source>
        <dbReference type="ARBA" id="ARBA00022538"/>
    </source>
</evidence>
<dbReference type="PANTHER" id="PTHR32468:SF164">
    <property type="entry name" value="OS05G0485000 PROTEIN"/>
    <property type="match status" value="1"/>
</dbReference>
<dbReference type="GO" id="GO:0006813">
    <property type="term" value="P:potassium ion transport"/>
    <property type="evidence" value="ECO:0007669"/>
    <property type="project" value="UniProtKB-KW"/>
</dbReference>
<dbReference type="Pfam" id="PF23256">
    <property type="entry name" value="CHX17_2nd"/>
    <property type="match status" value="1"/>
</dbReference>
<dbReference type="InterPro" id="IPR057291">
    <property type="entry name" value="CHX17_2nd"/>
</dbReference>
<dbReference type="GO" id="GO:0012505">
    <property type="term" value="C:endomembrane system"/>
    <property type="evidence" value="ECO:0007669"/>
    <property type="project" value="TreeGrafter"/>
</dbReference>
<feature type="domain" description="Cation/H(+) antiporter central" evidence="5">
    <location>
        <begin position="394"/>
        <end position="483"/>
    </location>
</feature>
<evidence type="ECO:0000259" key="5">
    <source>
        <dbReference type="Pfam" id="PF23256"/>
    </source>
</evidence>
<dbReference type="InterPro" id="IPR038770">
    <property type="entry name" value="Na+/solute_symporter_sf"/>
</dbReference>
<organism evidence="7 8">
    <name type="scientific">Coptis chinensis</name>
    <dbReference type="NCBI Taxonomy" id="261450"/>
    <lineage>
        <taxon>Eukaryota</taxon>
        <taxon>Viridiplantae</taxon>
        <taxon>Streptophyta</taxon>
        <taxon>Embryophyta</taxon>
        <taxon>Tracheophyta</taxon>
        <taxon>Spermatophyta</taxon>
        <taxon>Magnoliopsida</taxon>
        <taxon>Ranunculales</taxon>
        <taxon>Ranunculaceae</taxon>
        <taxon>Coptidoideae</taxon>
        <taxon>Coptis</taxon>
    </lineage>
</organism>
<dbReference type="OrthoDB" id="2687058at2759"/>
<evidence type="ECO:0000313" key="8">
    <source>
        <dbReference type="Proteomes" id="UP000631114"/>
    </source>
</evidence>
<evidence type="ECO:0000256" key="1">
    <source>
        <dbReference type="ARBA" id="ARBA00022448"/>
    </source>
</evidence>
<sequence length="644" mass="71494">MAIPKLKLKLLIDRKAKRVLFAEVGKDFVDFLFSLLSLPVGSVIKLLNKSKMVGCIGNLYESVENLNDTYILNPIENKDLLLNPKPAVSSVGVPLLLGQEARTPGGYYMCGSYHRNVTDNPLAICPQCNHKMSTPITYVPHGTGNVGTNGAEGGYVKGVVTYMVMDNLTVMPMSTISSITLLSTFNVENVNLLQEKVVDMESIPAFPSIASYLSELNIFNTEFSQLALSSSLISGAFLPALYYNMSSKDAILLGLTMNAQGFTDLSFFQVLTAVQLVNYDYFQIMVLSSVVITGASAPLVRYLHKSSMKYKLLNRRTIAHSELNTPLRILACIHNERNALSAIYLMIATNPTKTSPINLNIIHFVEIVGHETPQIISHRSYERSSSSPNTTSQRIVNVFRSYEEKNKGRVSVAPYTVVTSYTSMHHDACKLAIEKMISLIILPFHKQLDTGFAHSGIRTMNKNVLENAPCSVGIIIDRGVLGGIKNVLDNSSSYHVAVVFLGGADDREALAYLAERMSEHPNIKVTVILLLKKSCEYNLKKMSAENRFDEETLMDFKLRTTYNKRVTYIQEEVNNGVGVVNVIREMGDKYEMIILGRRHDENSPLIIELTDFDKCSELGTIGDIFETSNYGGKATLLLMQQQSK</sequence>
<evidence type="ECO:0000256" key="4">
    <source>
        <dbReference type="ARBA" id="ARBA00023065"/>
    </source>
</evidence>
<evidence type="ECO:0000259" key="6">
    <source>
        <dbReference type="Pfam" id="PF23259"/>
    </source>
</evidence>
<keyword evidence="1" id="KW-0813">Transport</keyword>
<dbReference type="Proteomes" id="UP000631114">
    <property type="component" value="Unassembled WGS sequence"/>
</dbReference>
<keyword evidence="2" id="KW-0633">Potassium transport</keyword>
<evidence type="ECO:0000256" key="3">
    <source>
        <dbReference type="ARBA" id="ARBA00022958"/>
    </source>
</evidence>
<dbReference type="GO" id="GO:0006885">
    <property type="term" value="P:regulation of pH"/>
    <property type="evidence" value="ECO:0007669"/>
    <property type="project" value="TreeGrafter"/>
</dbReference>
<feature type="domain" description="Cation/H(+) antiporter C-terminal" evidence="6">
    <location>
        <begin position="494"/>
        <end position="642"/>
    </location>
</feature>
<dbReference type="InterPro" id="IPR007750">
    <property type="entry name" value="DUF674"/>
</dbReference>
<dbReference type="InterPro" id="IPR050794">
    <property type="entry name" value="CPA2_transporter"/>
</dbReference>
<keyword evidence="8" id="KW-1185">Reference proteome</keyword>
<gene>
    <name evidence="7" type="ORF">IFM89_032726</name>
</gene>
<dbReference type="AlphaFoldDB" id="A0A835HIC1"/>
<evidence type="ECO:0000313" key="7">
    <source>
        <dbReference type="EMBL" id="KAF9598872.1"/>
    </source>
</evidence>
<accession>A0A835HIC1</accession>
<dbReference type="EMBL" id="JADFTS010000007">
    <property type="protein sequence ID" value="KAF9598872.1"/>
    <property type="molecule type" value="Genomic_DNA"/>
</dbReference>
<name>A0A835HIC1_9MAGN</name>
<dbReference type="GO" id="GO:0098662">
    <property type="term" value="P:inorganic cation transmembrane transport"/>
    <property type="evidence" value="ECO:0007669"/>
    <property type="project" value="TreeGrafter"/>
</dbReference>
<dbReference type="GO" id="GO:0016020">
    <property type="term" value="C:membrane"/>
    <property type="evidence" value="ECO:0007669"/>
    <property type="project" value="UniProtKB-SubCell"/>
</dbReference>
<dbReference type="PANTHER" id="PTHR32468">
    <property type="entry name" value="CATION/H + ANTIPORTER"/>
    <property type="match status" value="1"/>
</dbReference>
<comment type="caution">
    <text evidence="7">The sequence shown here is derived from an EMBL/GenBank/DDBJ whole genome shotgun (WGS) entry which is preliminary data.</text>
</comment>
<dbReference type="Pfam" id="PF05056">
    <property type="entry name" value="DUF674"/>
    <property type="match status" value="1"/>
</dbReference>
<dbReference type="Gene3D" id="1.20.1530.20">
    <property type="match status" value="1"/>
</dbReference>
<protein>
    <submittedName>
        <fullName evidence="7">Uncharacterized protein</fullName>
    </submittedName>
</protein>